<dbReference type="EMBL" id="AHHH01000059">
    <property type="protein sequence ID" value="ESU43107.1"/>
    <property type="molecule type" value="Genomic_DNA"/>
</dbReference>
<feature type="non-terminal residue" evidence="2">
    <location>
        <position position="1"/>
    </location>
</feature>
<feature type="compositionally biased region" description="Polar residues" evidence="1">
    <location>
        <begin position="543"/>
        <end position="578"/>
    </location>
</feature>
<feature type="compositionally biased region" description="Low complexity" evidence="1">
    <location>
        <begin position="105"/>
        <end position="117"/>
    </location>
</feature>
<proteinExistence type="predicted"/>
<dbReference type="VEuPathDB" id="GiardiaDB:GL50803_0013604"/>
<reference evidence="3" key="1">
    <citation type="submission" date="2012-02" db="EMBL/GenBank/DDBJ databases">
        <title>Genome sequencing of Giardia lamblia Genotypes A2 and B isolates (DH and GS) and comparative analysis with the genomes of Genotypes A1 and E (WB and Pig).</title>
        <authorList>
            <person name="Adam R."/>
            <person name="Dahlstrom E."/>
            <person name="Martens C."/>
            <person name="Bruno D."/>
            <person name="Barbian K."/>
            <person name="Porcella S.F."/>
            <person name="Nash T."/>
        </authorList>
    </citation>
    <scope>NUCLEOTIDE SEQUENCE</scope>
    <source>
        <strain evidence="3">GS</strain>
    </source>
</reference>
<dbReference type="AlphaFoldDB" id="V6TXK6"/>
<gene>
    <name evidence="2" type="ORF">GSB_150404</name>
</gene>
<feature type="region of interest" description="Disordered" evidence="1">
    <location>
        <begin position="543"/>
        <end position="590"/>
    </location>
</feature>
<evidence type="ECO:0000313" key="2">
    <source>
        <dbReference type="EMBL" id="ESU43107.1"/>
    </source>
</evidence>
<protein>
    <submittedName>
        <fullName evidence="2">Uncharacterized protein</fullName>
    </submittedName>
</protein>
<feature type="region of interest" description="Disordered" evidence="1">
    <location>
        <begin position="105"/>
        <end position="124"/>
    </location>
</feature>
<comment type="caution">
    <text evidence="2">The sequence shown here is derived from an EMBL/GenBank/DDBJ whole genome shotgun (WGS) entry which is preliminary data.</text>
</comment>
<dbReference type="OrthoDB" id="10254741at2759"/>
<organism evidence="2 3">
    <name type="scientific">Giardia intestinalis</name>
    <name type="common">Giardia lamblia</name>
    <dbReference type="NCBI Taxonomy" id="5741"/>
    <lineage>
        <taxon>Eukaryota</taxon>
        <taxon>Metamonada</taxon>
        <taxon>Diplomonadida</taxon>
        <taxon>Hexamitidae</taxon>
        <taxon>Giardiinae</taxon>
        <taxon>Giardia</taxon>
    </lineage>
</organism>
<dbReference type="VEuPathDB" id="GiardiaDB:GL50581_2010"/>
<accession>V6TXK6</accession>
<sequence>VMFNPLLRMDRRQLAAKLYNDPSLAFSGDSKQIMKHRQKMHTAIARKGVEHCPTSPTNINREALYVLDNYPILRNRPKNTARFPLSADANYFAPSYLPKGFKIPQSPQTQPISPNSNRSHSAATCSSNALVDAADNRFVSWKRMSAKLRSSVQSTVMPRTTTSASTHDLQEAHSSTTAIAMGNISTVGSQGSHEIESYWQHNALQMEMQVAEGFTTLRNEITSYLKATECMCPRSTLEINALNELLADLEEKHQIYITFIKSKHIDDPIILCQCLSSGIDSVTQDADLSAPSVRIVSGTGDLSMKQNVNLTHLNHTSTHSNPKSMLSFIVRAQKAIQAKLNAIKASHLQHSDTNINSQHDTISSLHAPLSVKPIHPWIRGHSSSRLSTSLHLGDGYTEESEIGIAPANTNRQISNSQIDDCVDSQLCPEFTLSTSTGIALRSSHTNEQISRESRDYDSPAVALVFVKEMENLSNEALHENQPTSISWIEKPINSHALASNPQPTAAQSTALQLDNQPHSASNLDENEDMFMNYYSQLDTFRRTGSPQATTVPTNSHMQQDTRGLSSPDVTRSQTSRSVQRMPVSNLKTPDHSWKPQLVKLESTVGYLERNKTDHKSAISVIRPRKFKEYCTVQDCTEKETDHPKELLRVPTSSPRRVTLELDLDTSDSPLKFGFFSTIKVKTAEATRRTSEAVANTIRYMNTGTREITELSTNEKYSDSRKSPSRLVQAPQNDSLTSSTNKVLLAEIQRYITDDISSMYTKFVGTLQEELAKKLVSIEKDLQGKVKTLVNQRKAEYENVRLNIAENKSEIMERISYLQESIKTILAAHKSGAKNVEKKVQLSLARAGIHERLPQISQTVIEKLKHFYCTLSRCLGNWVAMGYEQCTAITCQGVAGNGIRYILFPCGDSVCDRCQSANPSTCPICLRKYEFSVKADDSHCFNGPPSMLPTRVITNSCSRLRDLLLLIMELEDVEVLGYDDAEKKFAAKDSMASWQAYSRKLNIKGLNKNRA</sequence>
<evidence type="ECO:0000256" key="1">
    <source>
        <dbReference type="SAM" id="MobiDB-lite"/>
    </source>
</evidence>
<evidence type="ECO:0000313" key="3">
    <source>
        <dbReference type="Proteomes" id="UP000018040"/>
    </source>
</evidence>
<dbReference type="VEuPathDB" id="GiardiaDB:DHA2_151580"/>
<dbReference type="VEuPathDB" id="GiardiaDB:QR46_2031"/>
<name>V6TXK6_GIAIN</name>
<dbReference type="Proteomes" id="UP000018040">
    <property type="component" value="Unassembled WGS sequence"/>
</dbReference>
<feature type="region of interest" description="Disordered" evidence="1">
    <location>
        <begin position="713"/>
        <end position="733"/>
    </location>
</feature>
<reference evidence="2 3" key="2">
    <citation type="journal article" date="2013" name="Genome Biol. Evol.">
        <title>Genome sequencing of Giardia lamblia genotypes A2 and B isolates (DH and GS) and comparative analysis with the genomes of genotypes A1 and E (WB and Pig).</title>
        <authorList>
            <person name="Adam R.D."/>
            <person name="Dahlstrom E.W."/>
            <person name="Martens C.A."/>
            <person name="Bruno D.P."/>
            <person name="Barbian K.D."/>
            <person name="Ricklefs S.M."/>
            <person name="Hernandez M.M."/>
            <person name="Narla N.P."/>
            <person name="Patel R.B."/>
            <person name="Porcella S.F."/>
            <person name="Nash T.E."/>
        </authorList>
    </citation>
    <scope>NUCLEOTIDE SEQUENCE [LARGE SCALE GENOMIC DNA]</scope>
    <source>
        <strain evidence="2 3">GS</strain>
    </source>
</reference>